<dbReference type="GO" id="GO:0055085">
    <property type="term" value="P:transmembrane transport"/>
    <property type="evidence" value="ECO:0007669"/>
    <property type="project" value="InterPro"/>
</dbReference>
<evidence type="ECO:0000256" key="1">
    <source>
        <dbReference type="ARBA" id="ARBA00022729"/>
    </source>
</evidence>
<evidence type="ECO:0000313" key="4">
    <source>
        <dbReference type="Proteomes" id="UP000282028"/>
    </source>
</evidence>
<dbReference type="Gene3D" id="3.40.190.170">
    <property type="entry name" value="Bacterial extracellular solute-binding protein, family 7"/>
    <property type="match status" value="1"/>
</dbReference>
<dbReference type="PANTHER" id="PTHR33376">
    <property type="match status" value="1"/>
</dbReference>
<dbReference type="InterPro" id="IPR038404">
    <property type="entry name" value="TRAP_DctP_sf"/>
</dbReference>
<evidence type="ECO:0000256" key="2">
    <source>
        <dbReference type="SAM" id="SignalP"/>
    </source>
</evidence>
<reference evidence="3 4" key="1">
    <citation type="submission" date="2018-10" db="EMBL/GenBank/DDBJ databases">
        <title>Phylogenomics of Brevibacillus.</title>
        <authorList>
            <person name="Dunlap C."/>
        </authorList>
    </citation>
    <scope>NUCLEOTIDE SEQUENCE [LARGE SCALE GENOMIC DNA]</scope>
    <source>
        <strain evidence="3 4">JCM 12215</strain>
    </source>
</reference>
<dbReference type="NCBIfam" id="NF037995">
    <property type="entry name" value="TRAP_S1"/>
    <property type="match status" value="1"/>
</dbReference>
<keyword evidence="4" id="KW-1185">Reference proteome</keyword>
<dbReference type="OrthoDB" id="9776801at2"/>
<protein>
    <submittedName>
        <fullName evidence="3">TRAP transporter substrate-binding protein</fullName>
    </submittedName>
</protein>
<dbReference type="NCBIfam" id="TIGR00787">
    <property type="entry name" value="dctP"/>
    <property type="match status" value="1"/>
</dbReference>
<dbReference type="GO" id="GO:0030288">
    <property type="term" value="C:outer membrane-bounded periplasmic space"/>
    <property type="evidence" value="ECO:0007669"/>
    <property type="project" value="InterPro"/>
</dbReference>
<dbReference type="InterPro" id="IPR018389">
    <property type="entry name" value="DctP_fam"/>
</dbReference>
<evidence type="ECO:0000313" key="3">
    <source>
        <dbReference type="EMBL" id="RNB74243.1"/>
    </source>
</evidence>
<feature type="chain" id="PRO_5038443013" evidence="2">
    <location>
        <begin position="24"/>
        <end position="351"/>
    </location>
</feature>
<dbReference type="Pfam" id="PF03480">
    <property type="entry name" value="DctP"/>
    <property type="match status" value="1"/>
</dbReference>
<sequence>MKRFKKWGASLLAVSMTMLLTTACGGGASSTATPAPAPATGSTTGDAANKPTYNFKLAHITPPTHMWHLAAEKFKEELDQRSGGRMKLEIYPSSQLGTEADMVQQIASGSVDFGFITAAYLSSRAPSYAAWLAPYAFKDLDEANKARKEEVSKKILGTLEEQGLVGLDYFFAGQRVMLFKDKEVLKPEDMAGLKLRVTPSPPLTDFYTSAGAATEGLPLPEVYSAVQTGVIDGMDMDLDAAITNKYYEVVKYGAVTNHMVWPAVAMASKANFDKMPDEDKQIIRDAIDAAANFSATTRAGQEEEFKKTLSDNGMKMYEIDPALFAPYAKQFDEKYGPKDPLIQEFIDTFRK</sequence>
<accession>A0A3M8CFH2</accession>
<name>A0A3M8CFH2_9BACL</name>
<dbReference type="PROSITE" id="PS51257">
    <property type="entry name" value="PROKAR_LIPOPROTEIN"/>
    <property type="match status" value="1"/>
</dbReference>
<dbReference type="InterPro" id="IPR004682">
    <property type="entry name" value="TRAP_DctP"/>
</dbReference>
<comment type="caution">
    <text evidence="3">The sequence shown here is derived from an EMBL/GenBank/DDBJ whole genome shotgun (WGS) entry which is preliminary data.</text>
</comment>
<dbReference type="CDD" id="cd13603">
    <property type="entry name" value="PBP2_TRAP_Siap_TeaA_like"/>
    <property type="match status" value="1"/>
</dbReference>
<dbReference type="AlphaFoldDB" id="A0A3M8CFH2"/>
<organism evidence="3 4">
    <name type="scientific">Brevibacillus invocatus</name>
    <dbReference type="NCBI Taxonomy" id="173959"/>
    <lineage>
        <taxon>Bacteria</taxon>
        <taxon>Bacillati</taxon>
        <taxon>Bacillota</taxon>
        <taxon>Bacilli</taxon>
        <taxon>Bacillales</taxon>
        <taxon>Paenibacillaceae</taxon>
        <taxon>Brevibacillus</taxon>
    </lineage>
</organism>
<dbReference type="GO" id="GO:0030246">
    <property type="term" value="F:carbohydrate binding"/>
    <property type="evidence" value="ECO:0007669"/>
    <property type="project" value="TreeGrafter"/>
</dbReference>
<dbReference type="RefSeq" id="WP_122909103.1">
    <property type="nucleotide sequence ID" value="NZ_CBCSBE010000003.1"/>
</dbReference>
<dbReference type="PIRSF" id="PIRSF006470">
    <property type="entry name" value="DctB"/>
    <property type="match status" value="1"/>
</dbReference>
<gene>
    <name evidence="3" type="ORF">EDM52_11415</name>
</gene>
<dbReference type="EMBL" id="RHHR01000015">
    <property type="protein sequence ID" value="RNB74243.1"/>
    <property type="molecule type" value="Genomic_DNA"/>
</dbReference>
<proteinExistence type="predicted"/>
<keyword evidence="1 2" id="KW-0732">Signal</keyword>
<dbReference type="PANTHER" id="PTHR33376:SF2">
    <property type="entry name" value="DICARBOXYLATE-BINDING PERIPLASMIC PROTEIN"/>
    <property type="match status" value="1"/>
</dbReference>
<feature type="signal peptide" evidence="2">
    <location>
        <begin position="1"/>
        <end position="23"/>
    </location>
</feature>
<dbReference type="Proteomes" id="UP000282028">
    <property type="component" value="Unassembled WGS sequence"/>
</dbReference>